<evidence type="ECO:0000313" key="5">
    <source>
        <dbReference type="EMBL" id="KAK0385428.1"/>
    </source>
</evidence>
<dbReference type="EMBL" id="JAPDFR010000007">
    <property type="protein sequence ID" value="KAK0385428.1"/>
    <property type="molecule type" value="Genomic_DNA"/>
</dbReference>
<dbReference type="Gene3D" id="3.40.640.10">
    <property type="entry name" value="Type I PLP-dependent aspartate aminotransferase-like (Major domain)"/>
    <property type="match status" value="1"/>
</dbReference>
<evidence type="ECO:0000256" key="3">
    <source>
        <dbReference type="ARBA" id="ARBA00022898"/>
    </source>
</evidence>
<comment type="similarity">
    <text evidence="2 4">Belongs to the class-III pyridoxal-phosphate-dependent aminotransferase family.</text>
</comment>
<evidence type="ECO:0000256" key="2">
    <source>
        <dbReference type="ARBA" id="ARBA00008954"/>
    </source>
</evidence>
<evidence type="ECO:0000256" key="1">
    <source>
        <dbReference type="ARBA" id="ARBA00001933"/>
    </source>
</evidence>
<dbReference type="PANTHER" id="PTHR43094:SF1">
    <property type="entry name" value="AMINOTRANSFERASE CLASS-III"/>
    <property type="match status" value="1"/>
</dbReference>
<dbReference type="InterPro" id="IPR015421">
    <property type="entry name" value="PyrdxlP-dep_Trfase_major"/>
</dbReference>
<dbReference type="FunFam" id="3.40.640.10:FF:000004">
    <property type="entry name" value="Acetylornithine aminotransferase"/>
    <property type="match status" value="1"/>
</dbReference>
<dbReference type="AlphaFoldDB" id="A0AA39L5Z7"/>
<dbReference type="CDD" id="cd00610">
    <property type="entry name" value="OAT_like"/>
    <property type="match status" value="1"/>
</dbReference>
<sequence length="454" mass="48975">MGGAMPEPGETHLMHRSLVFQPHKVASASGFELTLDNGRKVIDACGGAAVACLGHGNEEVATAVYEQIKQVGYVHTQAYTTQVAEELADLILDGSPFGLEKAVFLGSGSEAVEAALKLARQYFYEKGEHERLHIVARQQAYHGNTMASMSVSSNLARKLPYQGFCYPHTSTVSPAYTYRYQRPSETEAQFTDRLVAELDAEFNRIGPHRVIAFIAEPVVGATAGCVPPPVGYLRGVKALCERYGILLILDEIMCGSGRCGTFFAFEPEGVEPDIVTIAKALGGGFAPIAGVVMHRKVVDVLRQGSKAFVHGHTFQAHAISCAAALAVQKIVRRDGLVERSAAMGEILGTLLRQELAQCRSVGDIRGRGLFWAVEFVKDKATKEPFDASILYGPKVQEEAFERGVAVYPGHGTIDGTAGDHVLIAPPFTVDESTLKKVCELLRDAILAQEAVFLA</sequence>
<dbReference type="GO" id="GO:0005829">
    <property type="term" value="C:cytosol"/>
    <property type="evidence" value="ECO:0007669"/>
    <property type="project" value="TreeGrafter"/>
</dbReference>
<organism evidence="5 6">
    <name type="scientific">Sarocladium strictum</name>
    <name type="common">Black bundle disease fungus</name>
    <name type="synonym">Acremonium strictum</name>
    <dbReference type="NCBI Taxonomy" id="5046"/>
    <lineage>
        <taxon>Eukaryota</taxon>
        <taxon>Fungi</taxon>
        <taxon>Dikarya</taxon>
        <taxon>Ascomycota</taxon>
        <taxon>Pezizomycotina</taxon>
        <taxon>Sordariomycetes</taxon>
        <taxon>Hypocreomycetidae</taxon>
        <taxon>Hypocreales</taxon>
        <taxon>Sarocladiaceae</taxon>
        <taxon>Sarocladium</taxon>
    </lineage>
</organism>
<dbReference type="Proteomes" id="UP001175261">
    <property type="component" value="Unassembled WGS sequence"/>
</dbReference>
<dbReference type="Pfam" id="PF00202">
    <property type="entry name" value="Aminotran_3"/>
    <property type="match status" value="1"/>
</dbReference>
<dbReference type="GO" id="GO:0030170">
    <property type="term" value="F:pyridoxal phosphate binding"/>
    <property type="evidence" value="ECO:0007669"/>
    <property type="project" value="InterPro"/>
</dbReference>
<dbReference type="InterPro" id="IPR015422">
    <property type="entry name" value="PyrdxlP-dep_Trfase_small"/>
</dbReference>
<proteinExistence type="inferred from homology"/>
<dbReference type="PANTHER" id="PTHR43094">
    <property type="entry name" value="AMINOTRANSFERASE"/>
    <property type="match status" value="1"/>
</dbReference>
<dbReference type="InterPro" id="IPR015424">
    <property type="entry name" value="PyrdxlP-dep_Trfase"/>
</dbReference>
<keyword evidence="3 4" id="KW-0663">Pyridoxal phosphate</keyword>
<protein>
    <recommendedName>
        <fullName evidence="7">Aminotransferase</fullName>
    </recommendedName>
</protein>
<keyword evidence="6" id="KW-1185">Reference proteome</keyword>
<name>A0AA39L5Z7_SARSR</name>
<evidence type="ECO:0000313" key="6">
    <source>
        <dbReference type="Proteomes" id="UP001175261"/>
    </source>
</evidence>
<comment type="caution">
    <text evidence="5">The sequence shown here is derived from an EMBL/GenBank/DDBJ whole genome shotgun (WGS) entry which is preliminary data.</text>
</comment>
<comment type="cofactor">
    <cofactor evidence="1">
        <name>pyridoxal 5'-phosphate</name>
        <dbReference type="ChEBI" id="CHEBI:597326"/>
    </cofactor>
</comment>
<evidence type="ECO:0008006" key="7">
    <source>
        <dbReference type="Google" id="ProtNLM"/>
    </source>
</evidence>
<dbReference type="NCBIfam" id="NF005685">
    <property type="entry name" value="PRK07483.1"/>
    <property type="match status" value="1"/>
</dbReference>
<dbReference type="GO" id="GO:0008483">
    <property type="term" value="F:transaminase activity"/>
    <property type="evidence" value="ECO:0007669"/>
    <property type="project" value="InterPro"/>
</dbReference>
<dbReference type="SUPFAM" id="SSF53383">
    <property type="entry name" value="PLP-dependent transferases"/>
    <property type="match status" value="1"/>
</dbReference>
<dbReference type="InterPro" id="IPR005814">
    <property type="entry name" value="Aminotrans_3"/>
</dbReference>
<evidence type="ECO:0000256" key="4">
    <source>
        <dbReference type="RuleBase" id="RU003560"/>
    </source>
</evidence>
<gene>
    <name evidence="5" type="ORF">NLU13_7904</name>
</gene>
<dbReference type="Gene3D" id="3.90.1150.10">
    <property type="entry name" value="Aspartate Aminotransferase, domain 1"/>
    <property type="match status" value="1"/>
</dbReference>
<reference evidence="5" key="1">
    <citation type="submission" date="2022-10" db="EMBL/GenBank/DDBJ databases">
        <title>Determination and structural analysis of whole genome sequence of Sarocladium strictum F4-1.</title>
        <authorList>
            <person name="Hu L."/>
            <person name="Jiang Y."/>
        </authorList>
    </citation>
    <scope>NUCLEOTIDE SEQUENCE</scope>
    <source>
        <strain evidence="5">F4-1</strain>
    </source>
</reference>
<accession>A0AA39L5Z7</accession>